<evidence type="ECO:0000313" key="1">
    <source>
        <dbReference type="EMBL" id="BEQ16750.1"/>
    </source>
</evidence>
<dbReference type="EMBL" id="AP028679">
    <property type="protein sequence ID" value="BEQ16750.1"/>
    <property type="molecule type" value="Genomic_DNA"/>
</dbReference>
<dbReference type="Proteomes" id="UP001366166">
    <property type="component" value="Chromosome"/>
</dbReference>
<dbReference type="KEGG" id="dmp:FAK_38160"/>
<protein>
    <recommendedName>
        <fullName evidence="3">Cytoplasmic protein</fullName>
    </recommendedName>
</protein>
<accession>A0AAU9EYZ8</accession>
<gene>
    <name evidence="1" type="ORF">FAK_38160</name>
</gene>
<keyword evidence="2" id="KW-1185">Reference proteome</keyword>
<dbReference type="RefSeq" id="WP_338603028.1">
    <property type="nucleotide sequence ID" value="NZ_AP028679.1"/>
</dbReference>
<proteinExistence type="predicted"/>
<reference evidence="2" key="1">
    <citation type="journal article" date="2023" name="Arch. Microbiol.">
        <title>Desulfoferula mesophilus gen. nov. sp. nov., a mesophilic sulfate-reducing bacterium isolated from a brackish lake sediment.</title>
        <authorList>
            <person name="Watanabe T."/>
            <person name="Yabe T."/>
            <person name="Tsuji J.M."/>
            <person name="Fukui M."/>
        </authorList>
    </citation>
    <scope>NUCLEOTIDE SEQUENCE [LARGE SCALE GENOMIC DNA]</scope>
    <source>
        <strain evidence="2">12FAK</strain>
    </source>
</reference>
<organism evidence="1 2">
    <name type="scientific">Desulfoferula mesophila</name>
    <dbReference type="NCBI Taxonomy" id="3058419"/>
    <lineage>
        <taxon>Bacteria</taxon>
        <taxon>Pseudomonadati</taxon>
        <taxon>Thermodesulfobacteriota</taxon>
        <taxon>Desulfarculia</taxon>
        <taxon>Desulfarculales</taxon>
        <taxon>Desulfarculaceae</taxon>
        <taxon>Desulfoferula</taxon>
    </lineage>
</organism>
<sequence length="92" mass="10720">MAIHRHDFVEEYTGLVGFGLDRPTDEATVLVYLQKFSDDECMAAILPRLSQEELAMLFDTVSDLLRRHLEEEEYHAKFLKDPEPHHHAPVEE</sequence>
<evidence type="ECO:0008006" key="3">
    <source>
        <dbReference type="Google" id="ProtNLM"/>
    </source>
</evidence>
<name>A0AAU9EYZ8_9BACT</name>
<evidence type="ECO:0000313" key="2">
    <source>
        <dbReference type="Proteomes" id="UP001366166"/>
    </source>
</evidence>
<dbReference type="AlphaFoldDB" id="A0AAU9EYZ8"/>